<dbReference type="OrthoDB" id="3173471at2"/>
<dbReference type="Proteomes" id="UP000199034">
    <property type="component" value="Unassembled WGS sequence"/>
</dbReference>
<gene>
    <name evidence="1" type="ORF">SAMN05421872_104125</name>
</gene>
<dbReference type="RefSeq" id="WP_090853876.1">
    <property type="nucleotide sequence ID" value="NZ_FMZM01000004.1"/>
</dbReference>
<keyword evidence="2" id="KW-1185">Reference proteome</keyword>
<reference evidence="1 2" key="1">
    <citation type="submission" date="2016-10" db="EMBL/GenBank/DDBJ databases">
        <authorList>
            <person name="de Groot N.N."/>
        </authorList>
    </citation>
    <scope>NUCLEOTIDE SEQUENCE [LARGE SCALE GENOMIC DNA]</scope>
    <source>
        <strain evidence="1 2">CGMCC 4.6858</strain>
    </source>
</reference>
<dbReference type="AlphaFoldDB" id="A0A1G6PRN9"/>
<sequence>MLTRYDLATGPRPPGPDWDTVARALHRRTSSGLSDLHAWQQVLRQTAAFTHLTSARVRGWWLLPLPDPLPVWVAQIEAQHASRRRGLIACRYRAIPPSEVIDGLRLTTVPETLVACGRDLGLLDLVVLVDCALQHHQTTTDELWIAAREHRRGAPRLREALVLADGRAESAWETLLRVLHVVCDVPVEPPQEIWTPDGRHVARADLRVLGTRFLHEYDGADHLPRARQRRDLERGRRIIAADLERRGYTSEHVLHQAVGILRDADLALGRPHDPGRIQVWHALLRESLFTPAGQARFRRRLGSALEK</sequence>
<proteinExistence type="predicted"/>
<organism evidence="1 2">
    <name type="scientific">Nocardioides lianchengensis</name>
    <dbReference type="NCBI Taxonomy" id="1045774"/>
    <lineage>
        <taxon>Bacteria</taxon>
        <taxon>Bacillati</taxon>
        <taxon>Actinomycetota</taxon>
        <taxon>Actinomycetes</taxon>
        <taxon>Propionibacteriales</taxon>
        <taxon>Nocardioidaceae</taxon>
        <taxon>Nocardioides</taxon>
    </lineage>
</organism>
<evidence type="ECO:0008006" key="3">
    <source>
        <dbReference type="Google" id="ProtNLM"/>
    </source>
</evidence>
<accession>A0A1G6PRN9</accession>
<name>A0A1G6PRN9_9ACTN</name>
<protein>
    <recommendedName>
        <fullName evidence="3">Transcriptional regulator, AbiEi antitoxin, Type IV TA system</fullName>
    </recommendedName>
</protein>
<dbReference type="STRING" id="1045774.SAMN05421872_104125"/>
<evidence type="ECO:0000313" key="1">
    <source>
        <dbReference type="EMBL" id="SDC82823.1"/>
    </source>
</evidence>
<evidence type="ECO:0000313" key="2">
    <source>
        <dbReference type="Proteomes" id="UP000199034"/>
    </source>
</evidence>
<dbReference type="EMBL" id="FMZM01000004">
    <property type="protein sequence ID" value="SDC82823.1"/>
    <property type="molecule type" value="Genomic_DNA"/>
</dbReference>